<dbReference type="Proteomes" id="UP000228531">
    <property type="component" value="Unassembled WGS sequence"/>
</dbReference>
<dbReference type="InterPro" id="IPR050176">
    <property type="entry name" value="LTTR"/>
</dbReference>
<dbReference type="InterPro" id="IPR000847">
    <property type="entry name" value="LysR_HTH_N"/>
</dbReference>
<protein>
    <submittedName>
        <fullName evidence="6">LysR family transcriptional regulator</fullName>
    </submittedName>
</protein>
<dbReference type="PANTHER" id="PTHR30579">
    <property type="entry name" value="TRANSCRIPTIONAL REGULATOR"/>
    <property type="match status" value="1"/>
</dbReference>
<accession>A0A2M8WQE0</accession>
<evidence type="ECO:0000313" key="7">
    <source>
        <dbReference type="Proteomes" id="UP000228531"/>
    </source>
</evidence>
<dbReference type="OrthoDB" id="7768317at2"/>
<gene>
    <name evidence="6" type="ORF">BC777_1934</name>
</gene>
<dbReference type="GO" id="GO:0003700">
    <property type="term" value="F:DNA-binding transcription factor activity"/>
    <property type="evidence" value="ECO:0007669"/>
    <property type="project" value="InterPro"/>
</dbReference>
<evidence type="ECO:0000256" key="1">
    <source>
        <dbReference type="ARBA" id="ARBA00009437"/>
    </source>
</evidence>
<dbReference type="AlphaFoldDB" id="A0A2M8WQE0"/>
<sequence length="294" mass="32707">MQGYDWNDLKYLLALYRTGKLKEAGRTLGTSDTTVSRRIKAFEQHTGHPLFLRSAAGRYEPTDAAMRILPHAEAIEMENVTINERLGQITDRVTGHVRISSVPIIVNRILIPNLHSLIEQHPRLTVDLLPASENLDLSKREADLALRFGRPLQGGLRTTAQKLGALAFGVYAPKTIAPGQSHDLGWITYDDAYANLPQAQWLDATASRTTEARARLRVADAETALEAVAQGLGQSLLPRVIADADQRLLPLEWKDTPPTREVWLLSHVDQAARSSIATVKSWLHDLGWDTHKKL</sequence>
<dbReference type="Gene3D" id="3.40.190.290">
    <property type="match status" value="1"/>
</dbReference>
<evidence type="ECO:0000259" key="5">
    <source>
        <dbReference type="PROSITE" id="PS50931"/>
    </source>
</evidence>
<keyword evidence="3" id="KW-0238">DNA-binding</keyword>
<evidence type="ECO:0000256" key="4">
    <source>
        <dbReference type="ARBA" id="ARBA00023163"/>
    </source>
</evidence>
<feature type="domain" description="HTH lysR-type" evidence="5">
    <location>
        <begin position="4"/>
        <end position="62"/>
    </location>
</feature>
<dbReference type="Pfam" id="PF03466">
    <property type="entry name" value="LysR_substrate"/>
    <property type="match status" value="1"/>
</dbReference>
<comment type="caution">
    <text evidence="6">The sequence shown here is derived from an EMBL/GenBank/DDBJ whole genome shotgun (WGS) entry which is preliminary data.</text>
</comment>
<reference evidence="6 7" key="1">
    <citation type="submission" date="2017-11" db="EMBL/GenBank/DDBJ databases">
        <title>Genomic Encyclopedia of Archaeal and Bacterial Type Strains, Phase II (KMG-II): From Individual Species to Whole Genera.</title>
        <authorList>
            <person name="Goeker M."/>
        </authorList>
    </citation>
    <scope>NUCLEOTIDE SEQUENCE [LARGE SCALE GENOMIC DNA]</scope>
    <source>
        <strain evidence="6 7">DSM 29128</strain>
    </source>
</reference>
<dbReference type="RefSeq" id="WP_100367813.1">
    <property type="nucleotide sequence ID" value="NZ_PGTY01000001.1"/>
</dbReference>
<dbReference type="Pfam" id="PF00126">
    <property type="entry name" value="HTH_1"/>
    <property type="match status" value="1"/>
</dbReference>
<dbReference type="InterPro" id="IPR036388">
    <property type="entry name" value="WH-like_DNA-bd_sf"/>
</dbReference>
<dbReference type="PROSITE" id="PS50931">
    <property type="entry name" value="HTH_LYSR"/>
    <property type="match status" value="1"/>
</dbReference>
<name>A0A2M8WQE0_9RHOB</name>
<keyword evidence="7" id="KW-1185">Reference proteome</keyword>
<dbReference type="EMBL" id="PGTY01000001">
    <property type="protein sequence ID" value="PJI93066.1"/>
    <property type="molecule type" value="Genomic_DNA"/>
</dbReference>
<evidence type="ECO:0000313" key="6">
    <source>
        <dbReference type="EMBL" id="PJI93066.1"/>
    </source>
</evidence>
<proteinExistence type="inferred from homology"/>
<dbReference type="PANTHER" id="PTHR30579:SF3">
    <property type="entry name" value="TRANSCRIPTIONAL REGULATORY PROTEIN"/>
    <property type="match status" value="1"/>
</dbReference>
<evidence type="ECO:0000256" key="3">
    <source>
        <dbReference type="ARBA" id="ARBA00023125"/>
    </source>
</evidence>
<organism evidence="6 7">
    <name type="scientific">Yoonia maricola</name>
    <dbReference type="NCBI Taxonomy" id="420999"/>
    <lineage>
        <taxon>Bacteria</taxon>
        <taxon>Pseudomonadati</taxon>
        <taxon>Pseudomonadota</taxon>
        <taxon>Alphaproteobacteria</taxon>
        <taxon>Rhodobacterales</taxon>
        <taxon>Paracoccaceae</taxon>
        <taxon>Yoonia</taxon>
    </lineage>
</organism>
<keyword evidence="4" id="KW-0804">Transcription</keyword>
<comment type="similarity">
    <text evidence="1">Belongs to the LysR transcriptional regulatory family.</text>
</comment>
<dbReference type="SUPFAM" id="SSF53850">
    <property type="entry name" value="Periplasmic binding protein-like II"/>
    <property type="match status" value="1"/>
</dbReference>
<dbReference type="InterPro" id="IPR036390">
    <property type="entry name" value="WH_DNA-bd_sf"/>
</dbReference>
<dbReference type="InterPro" id="IPR005119">
    <property type="entry name" value="LysR_subst-bd"/>
</dbReference>
<dbReference type="SUPFAM" id="SSF46785">
    <property type="entry name" value="Winged helix' DNA-binding domain"/>
    <property type="match status" value="1"/>
</dbReference>
<dbReference type="Gene3D" id="1.10.10.10">
    <property type="entry name" value="Winged helix-like DNA-binding domain superfamily/Winged helix DNA-binding domain"/>
    <property type="match status" value="1"/>
</dbReference>
<evidence type="ECO:0000256" key="2">
    <source>
        <dbReference type="ARBA" id="ARBA00023015"/>
    </source>
</evidence>
<keyword evidence="2" id="KW-0805">Transcription regulation</keyword>
<dbReference type="GO" id="GO:0003677">
    <property type="term" value="F:DNA binding"/>
    <property type="evidence" value="ECO:0007669"/>
    <property type="project" value="UniProtKB-KW"/>
</dbReference>